<evidence type="ECO:0000259" key="1">
    <source>
        <dbReference type="Pfam" id="PF22936"/>
    </source>
</evidence>
<reference evidence="2" key="1">
    <citation type="submission" date="2022-01" db="EMBL/GenBank/DDBJ databases">
        <title>Comparative genomics reveals a dynamic genome evolution in the ectomycorrhizal milk-cap (Lactarius) mushrooms.</title>
        <authorList>
            <consortium name="DOE Joint Genome Institute"/>
            <person name="Lebreton A."/>
            <person name="Tang N."/>
            <person name="Kuo A."/>
            <person name="LaButti K."/>
            <person name="Drula E."/>
            <person name="Barry K."/>
            <person name="Clum A."/>
            <person name="Lipzen A."/>
            <person name="Mousain D."/>
            <person name="Ng V."/>
            <person name="Wang R."/>
            <person name="Wang X."/>
            <person name="Dai Y."/>
            <person name="Henrissat B."/>
            <person name="Grigoriev I.V."/>
            <person name="Guerin-Laguette A."/>
            <person name="Yu F."/>
            <person name="Martin F.M."/>
        </authorList>
    </citation>
    <scope>NUCLEOTIDE SEQUENCE</scope>
    <source>
        <strain evidence="2">QP</strain>
    </source>
</reference>
<evidence type="ECO:0000313" key="3">
    <source>
        <dbReference type="Proteomes" id="UP001201163"/>
    </source>
</evidence>
<protein>
    <recommendedName>
        <fullName evidence="1">Retrovirus-related Pol polyprotein from transposon TNT 1-94-like beta-barrel domain-containing protein</fullName>
    </recommendedName>
</protein>
<keyword evidence="3" id="KW-1185">Reference proteome</keyword>
<comment type="caution">
    <text evidence="2">The sequence shown here is derived from an EMBL/GenBank/DDBJ whole genome shotgun (WGS) entry which is preliminary data.</text>
</comment>
<dbReference type="Proteomes" id="UP001201163">
    <property type="component" value="Unassembled WGS sequence"/>
</dbReference>
<feature type="non-terminal residue" evidence="2">
    <location>
        <position position="57"/>
    </location>
</feature>
<sequence>MRCAVFDSGCTTHISPYRELFTNYTPIDPIPITAANKTNFQAVGRGNVEISLPNGGS</sequence>
<name>A0AAD4LFZ5_9AGAM</name>
<gene>
    <name evidence="2" type="ORF">EDB92DRAFT_1802180</name>
</gene>
<proteinExistence type="predicted"/>
<organism evidence="2 3">
    <name type="scientific">Lactarius akahatsu</name>
    <dbReference type="NCBI Taxonomy" id="416441"/>
    <lineage>
        <taxon>Eukaryota</taxon>
        <taxon>Fungi</taxon>
        <taxon>Dikarya</taxon>
        <taxon>Basidiomycota</taxon>
        <taxon>Agaricomycotina</taxon>
        <taxon>Agaricomycetes</taxon>
        <taxon>Russulales</taxon>
        <taxon>Russulaceae</taxon>
        <taxon>Lactarius</taxon>
    </lineage>
</organism>
<dbReference type="EMBL" id="JAKELL010000058">
    <property type="protein sequence ID" value="KAH8986006.1"/>
    <property type="molecule type" value="Genomic_DNA"/>
</dbReference>
<dbReference type="AlphaFoldDB" id="A0AAD4LFZ5"/>
<evidence type="ECO:0000313" key="2">
    <source>
        <dbReference type="EMBL" id="KAH8986006.1"/>
    </source>
</evidence>
<dbReference type="InterPro" id="IPR054722">
    <property type="entry name" value="PolX-like_BBD"/>
</dbReference>
<feature type="domain" description="Retrovirus-related Pol polyprotein from transposon TNT 1-94-like beta-barrel" evidence="1">
    <location>
        <begin position="5"/>
        <end position="55"/>
    </location>
</feature>
<dbReference type="Pfam" id="PF22936">
    <property type="entry name" value="Pol_BBD"/>
    <property type="match status" value="1"/>
</dbReference>
<accession>A0AAD4LFZ5</accession>